<comment type="caution">
    <text evidence="1">The sequence shown here is derived from an EMBL/GenBank/DDBJ whole genome shotgun (WGS) entry which is preliminary data.</text>
</comment>
<evidence type="ECO:0000313" key="2">
    <source>
        <dbReference type="Proteomes" id="UP000029713"/>
    </source>
</evidence>
<reference evidence="1 2" key="1">
    <citation type="submission" date="2014-07" db="EMBL/GenBank/DDBJ databases">
        <title>Biosystematic studies on Modestobacter strains isolated from extreme hyper-arid desert soil and from historic building.</title>
        <authorList>
            <person name="Bukarasam K."/>
            <person name="Bull A."/>
            <person name="Girard G."/>
            <person name="van Wezel G."/>
            <person name="Goodfellow M."/>
        </authorList>
    </citation>
    <scope>NUCLEOTIDE SEQUENCE [LARGE SCALE GENOMIC DNA]</scope>
    <source>
        <strain evidence="1 2">KNN45-2b</strain>
    </source>
</reference>
<keyword evidence="2" id="KW-1185">Reference proteome</keyword>
<organism evidence="1 2">
    <name type="scientific">Modestobacter caceresii</name>
    <dbReference type="NCBI Taxonomy" id="1522368"/>
    <lineage>
        <taxon>Bacteria</taxon>
        <taxon>Bacillati</taxon>
        <taxon>Actinomycetota</taxon>
        <taxon>Actinomycetes</taxon>
        <taxon>Geodermatophilales</taxon>
        <taxon>Geodermatophilaceae</taxon>
        <taxon>Modestobacter</taxon>
    </lineage>
</organism>
<dbReference type="AlphaFoldDB" id="A0A098Y244"/>
<protein>
    <submittedName>
        <fullName evidence="1">Uncharacterized protein</fullName>
    </submittedName>
</protein>
<name>A0A098Y244_9ACTN</name>
<proteinExistence type="predicted"/>
<evidence type="ECO:0000313" key="1">
    <source>
        <dbReference type="EMBL" id="KGH44978.1"/>
    </source>
</evidence>
<sequence>MVRTAARDIMAATSHPERRDGEALVRVPEVMAGTGYRRHLCGAGGLPTVIQARHTADQQTAVGS</sequence>
<dbReference type="Proteomes" id="UP000029713">
    <property type="component" value="Unassembled WGS sequence"/>
</dbReference>
<dbReference type="EMBL" id="JPMX01000092">
    <property type="protein sequence ID" value="KGH44978.1"/>
    <property type="molecule type" value="Genomic_DNA"/>
</dbReference>
<accession>A0A098Y244</accession>
<gene>
    <name evidence="1" type="ORF">IN07_20030</name>
</gene>